<dbReference type="Gene3D" id="1.20.5.170">
    <property type="match status" value="1"/>
</dbReference>
<dbReference type="FunFam" id="1.20.5.170:FF:000086">
    <property type="entry name" value="Transcription factor VIP1"/>
    <property type="match status" value="1"/>
</dbReference>
<evidence type="ECO:0000256" key="2">
    <source>
        <dbReference type="ARBA" id="ARBA00023163"/>
    </source>
</evidence>
<dbReference type="EMBL" id="JANQDX010000018">
    <property type="protein sequence ID" value="KAL0906845.1"/>
    <property type="molecule type" value="Genomic_DNA"/>
</dbReference>
<keyword evidence="3" id="KW-0539">Nucleus</keyword>
<comment type="caution">
    <text evidence="5">The sequence shown here is derived from an EMBL/GenBank/DDBJ whole genome shotgun (WGS) entry which is preliminary data.</text>
</comment>
<name>A0ABD0U4A4_DENTH</name>
<dbReference type="AlphaFoldDB" id="A0ABD0U4A4"/>
<evidence type="ECO:0000256" key="3">
    <source>
        <dbReference type="ARBA" id="ARBA00023242"/>
    </source>
</evidence>
<reference evidence="5 6" key="1">
    <citation type="journal article" date="2024" name="Plant Biotechnol. J.">
        <title>Dendrobium thyrsiflorum genome and its molecular insights into genes involved in important horticultural traits.</title>
        <authorList>
            <person name="Chen B."/>
            <person name="Wang J.Y."/>
            <person name="Zheng P.J."/>
            <person name="Li K.L."/>
            <person name="Liang Y.M."/>
            <person name="Chen X.F."/>
            <person name="Zhang C."/>
            <person name="Zhao X."/>
            <person name="He X."/>
            <person name="Zhang G.Q."/>
            <person name="Liu Z.J."/>
            <person name="Xu Q."/>
        </authorList>
    </citation>
    <scope>NUCLEOTIDE SEQUENCE [LARGE SCALE GENOMIC DNA]</scope>
    <source>
        <strain evidence="5">GZMU011</strain>
    </source>
</reference>
<keyword evidence="1" id="KW-0805">Transcription regulation</keyword>
<accession>A0ABD0U4A4</accession>
<organism evidence="5 6">
    <name type="scientific">Dendrobium thyrsiflorum</name>
    <name type="common">Pinecone-like raceme dendrobium</name>
    <name type="synonym">Orchid</name>
    <dbReference type="NCBI Taxonomy" id="117978"/>
    <lineage>
        <taxon>Eukaryota</taxon>
        <taxon>Viridiplantae</taxon>
        <taxon>Streptophyta</taxon>
        <taxon>Embryophyta</taxon>
        <taxon>Tracheophyta</taxon>
        <taxon>Spermatophyta</taxon>
        <taxon>Magnoliopsida</taxon>
        <taxon>Liliopsida</taxon>
        <taxon>Asparagales</taxon>
        <taxon>Orchidaceae</taxon>
        <taxon>Epidendroideae</taxon>
        <taxon>Malaxideae</taxon>
        <taxon>Dendrobiinae</taxon>
        <taxon>Dendrobium</taxon>
    </lineage>
</organism>
<dbReference type="Proteomes" id="UP001552299">
    <property type="component" value="Unassembled WGS sequence"/>
</dbReference>
<dbReference type="GO" id="GO:0005634">
    <property type="term" value="C:nucleus"/>
    <property type="evidence" value="ECO:0007669"/>
    <property type="project" value="UniProtKB-ARBA"/>
</dbReference>
<dbReference type="InterPro" id="IPR044759">
    <property type="entry name" value="bZIP_RF2"/>
</dbReference>
<dbReference type="PANTHER" id="PTHR46391">
    <property type="entry name" value="BASIC LEUCINE ZIPPER 34"/>
    <property type="match status" value="1"/>
</dbReference>
<evidence type="ECO:0000259" key="4">
    <source>
        <dbReference type="PROSITE" id="PS00036"/>
    </source>
</evidence>
<keyword evidence="6" id="KW-1185">Reference proteome</keyword>
<dbReference type="PROSITE" id="PS00036">
    <property type="entry name" value="BZIP_BASIC"/>
    <property type="match status" value="1"/>
</dbReference>
<evidence type="ECO:0000256" key="1">
    <source>
        <dbReference type="ARBA" id="ARBA00023015"/>
    </source>
</evidence>
<evidence type="ECO:0000313" key="6">
    <source>
        <dbReference type="Proteomes" id="UP001552299"/>
    </source>
</evidence>
<dbReference type="Pfam" id="PF07716">
    <property type="entry name" value="bZIP_2"/>
    <property type="match status" value="1"/>
</dbReference>
<proteinExistence type="predicted"/>
<evidence type="ECO:0000313" key="5">
    <source>
        <dbReference type="EMBL" id="KAL0906845.1"/>
    </source>
</evidence>
<sequence>MKTSCSPMAQPPRLLTFAPLGRSWQRKCGQSCLAQFIPSSTATLISTSSIIAFDSSDQMRSLTAFPRPCPPLPLATATCCCAPQRDHDREDTKPHSHNGILFGDISFSSSWNWIRPSIARVLVELDVTKHYPDRILANRQSARRSRERKLQYISELQKCVGKLETEIAALTPRVAFFDCQRSMLVMQNSQLKQQIAVLAQKNIIKDACQETLKREIGRLSEVRQRQNLTKTDAMMAAIDAGGEDTATIFYQNDLRTNP</sequence>
<gene>
    <name evidence="5" type="ORF">M5K25_025371</name>
</gene>
<dbReference type="InterPro" id="IPR046347">
    <property type="entry name" value="bZIP_sf"/>
</dbReference>
<dbReference type="CDD" id="cd14703">
    <property type="entry name" value="bZIP_plant_RF2"/>
    <property type="match status" value="1"/>
</dbReference>
<dbReference type="SUPFAM" id="SSF57959">
    <property type="entry name" value="Leucine zipper domain"/>
    <property type="match status" value="1"/>
</dbReference>
<feature type="domain" description="BZIP" evidence="4">
    <location>
        <begin position="134"/>
        <end position="148"/>
    </location>
</feature>
<keyword evidence="2" id="KW-0804">Transcription</keyword>
<protein>
    <recommendedName>
        <fullName evidence="4">BZIP domain-containing protein</fullName>
    </recommendedName>
</protein>
<dbReference type="InterPro" id="IPR004827">
    <property type="entry name" value="bZIP"/>
</dbReference>
<dbReference type="SMART" id="SM00338">
    <property type="entry name" value="BRLZ"/>
    <property type="match status" value="1"/>
</dbReference>
<dbReference type="PANTHER" id="PTHR46391:SF20">
    <property type="entry name" value="BASIC LEUCINE ZIPPER 61"/>
    <property type="match status" value="1"/>
</dbReference>
<dbReference type="InterPro" id="IPR052483">
    <property type="entry name" value="bZIP_transcription_regulators"/>
</dbReference>